<keyword evidence="4" id="KW-0732">Signal</keyword>
<feature type="chain" id="PRO_5036697202" description="Lipase" evidence="4">
    <location>
        <begin position="22"/>
        <end position="420"/>
    </location>
</feature>
<proteinExistence type="inferred from homology"/>
<dbReference type="AlphaFoldDB" id="A0A914CGN8"/>
<feature type="domain" description="Partial AB-hydrolase lipase" evidence="5">
    <location>
        <begin position="35"/>
        <end position="97"/>
    </location>
</feature>
<organism evidence="6 7">
    <name type="scientific">Acrobeloides nanus</name>
    <dbReference type="NCBI Taxonomy" id="290746"/>
    <lineage>
        <taxon>Eukaryota</taxon>
        <taxon>Metazoa</taxon>
        <taxon>Ecdysozoa</taxon>
        <taxon>Nematoda</taxon>
        <taxon>Chromadorea</taxon>
        <taxon>Rhabditida</taxon>
        <taxon>Tylenchina</taxon>
        <taxon>Cephalobomorpha</taxon>
        <taxon>Cephaloboidea</taxon>
        <taxon>Cephalobidae</taxon>
        <taxon>Acrobeloides</taxon>
    </lineage>
</organism>
<comment type="similarity">
    <text evidence="1 2">Belongs to the AB hydrolase superfamily. Lipase family.</text>
</comment>
<evidence type="ECO:0000256" key="4">
    <source>
        <dbReference type="SAM" id="SignalP"/>
    </source>
</evidence>
<feature type="active site" description="Nucleophile" evidence="3">
    <location>
        <position position="173"/>
    </location>
</feature>
<feature type="active site" description="Charge relay system" evidence="3">
    <location>
        <position position="360"/>
    </location>
</feature>
<name>A0A914CGN8_9BILA</name>
<dbReference type="InterPro" id="IPR029058">
    <property type="entry name" value="AB_hydrolase_fold"/>
</dbReference>
<keyword evidence="2" id="KW-0442">Lipid degradation</keyword>
<evidence type="ECO:0000313" key="6">
    <source>
        <dbReference type="Proteomes" id="UP000887540"/>
    </source>
</evidence>
<dbReference type="Gene3D" id="3.40.50.1820">
    <property type="entry name" value="alpha/beta hydrolase"/>
    <property type="match status" value="1"/>
</dbReference>
<dbReference type="FunFam" id="3.40.50.1820:FF:000179">
    <property type="entry name" value="Lipase"/>
    <property type="match status" value="1"/>
</dbReference>
<reference evidence="7" key="1">
    <citation type="submission" date="2022-11" db="UniProtKB">
        <authorList>
            <consortium name="WormBaseParasite"/>
        </authorList>
    </citation>
    <scope>IDENTIFICATION</scope>
</reference>
<evidence type="ECO:0000256" key="3">
    <source>
        <dbReference type="PIRSR" id="PIRSR000862-1"/>
    </source>
</evidence>
<evidence type="ECO:0000313" key="7">
    <source>
        <dbReference type="WBParaSite" id="ACRNAN_scaffold1023.g28064.t1"/>
    </source>
</evidence>
<dbReference type="Proteomes" id="UP000887540">
    <property type="component" value="Unplaced"/>
</dbReference>
<keyword evidence="6" id="KW-1185">Reference proteome</keyword>
<keyword evidence="2" id="KW-0378">Hydrolase</keyword>
<accession>A0A914CGN8</accession>
<keyword evidence="2" id="KW-0443">Lipid metabolism</keyword>
<evidence type="ECO:0000259" key="5">
    <source>
        <dbReference type="Pfam" id="PF04083"/>
    </source>
</evidence>
<protein>
    <recommendedName>
        <fullName evidence="2">Lipase</fullName>
    </recommendedName>
</protein>
<feature type="signal peptide" evidence="4">
    <location>
        <begin position="1"/>
        <end position="21"/>
    </location>
</feature>
<sequence length="420" mass="47476">MKTMWFALFLAVFVSSKFAYGLDSGHDPEINMTTIQMAQFWGYLDANIVSVTTQDGYILEMHHIPYGRNQAGMNLTNRPVVFIQHGLEAASDCFTWNLPNESLALIFADYGFDVWLGNVRGNRYAKKHVSLDPSNHSFWQFSWDEMVKYDLETMIDTVLNKTGASSLYYVGHSQGTLIMFSRLASDPNFHTKIKAFFAMAPVGTVRNIDGLLGFLAGPLFGASDLLLDILGPGEFLPHSWLSEMISEYVCSNDAKKKKREVPHVYEDGQELCENILFQIMGPNSLQNNASRTPVYTDHVPAGTSTQNMLHWIQMVHSGLQQAFDYGSAALNNQHYGSPTPPIYNISNVNAPTYLYWSDYDYLADETDIKNHILPNLNPNILKGNFFLKEYDHSDFVKGLRAPDEIYHPMAKIIMDDFNGL</sequence>
<evidence type="ECO:0000256" key="2">
    <source>
        <dbReference type="PIRNR" id="PIRNR000862"/>
    </source>
</evidence>
<dbReference type="GO" id="GO:0016042">
    <property type="term" value="P:lipid catabolic process"/>
    <property type="evidence" value="ECO:0007669"/>
    <property type="project" value="UniProtKB-KW"/>
</dbReference>
<evidence type="ECO:0000256" key="1">
    <source>
        <dbReference type="ARBA" id="ARBA00010701"/>
    </source>
</evidence>
<dbReference type="SUPFAM" id="SSF53474">
    <property type="entry name" value="alpha/beta-Hydrolases"/>
    <property type="match status" value="1"/>
</dbReference>
<feature type="active site" description="Charge relay system" evidence="3">
    <location>
        <position position="392"/>
    </location>
</feature>
<dbReference type="PANTHER" id="PTHR11005">
    <property type="entry name" value="LYSOSOMAL ACID LIPASE-RELATED"/>
    <property type="match status" value="1"/>
</dbReference>
<dbReference type="WBParaSite" id="ACRNAN_scaffold1023.g28064.t1">
    <property type="protein sequence ID" value="ACRNAN_scaffold1023.g28064.t1"/>
    <property type="gene ID" value="ACRNAN_scaffold1023.g28064"/>
</dbReference>
<dbReference type="GO" id="GO:0016788">
    <property type="term" value="F:hydrolase activity, acting on ester bonds"/>
    <property type="evidence" value="ECO:0007669"/>
    <property type="project" value="InterPro"/>
</dbReference>
<dbReference type="Pfam" id="PF04083">
    <property type="entry name" value="Abhydro_lipase"/>
    <property type="match status" value="1"/>
</dbReference>
<dbReference type="InterPro" id="IPR006693">
    <property type="entry name" value="AB_hydrolase_lipase"/>
</dbReference>
<dbReference type="PIRSF" id="PIRSF000862">
    <property type="entry name" value="Steryl_ester_lip"/>
    <property type="match status" value="1"/>
</dbReference>
<dbReference type="InterPro" id="IPR025483">
    <property type="entry name" value="Lipase_euk"/>
</dbReference>